<sequence>MIKLAVSGACGKMGKRIIALAQQDSDFKLVCALEHSAHLELGTSICAGINVAADNEEIKNCDVLIEFSSPQATISHLEQAIKFGKKVVIGTTGLLDEEKIKIEKAAEKIAVVFSPNMSIGVNLFFDIIKRLSSKISGNYDIKITEAHHVHKKDAPSGTAKRISEIIENSGKKVSDVKSIREDEIIGDHCVIFSSSVDTITLTHSAKTRDIFAAGALVAAKWVIDKRNGFYAMDDVLGL</sequence>
<dbReference type="InterPro" id="IPR036291">
    <property type="entry name" value="NAD(P)-bd_dom_sf"/>
</dbReference>
<evidence type="ECO:0000256" key="3">
    <source>
        <dbReference type="ARBA" id="ARBA00022857"/>
    </source>
</evidence>
<feature type="domain" description="Dihydrodipicolinate reductase C-terminal" evidence="14">
    <location>
        <begin position="120"/>
        <end position="236"/>
    </location>
</feature>
<dbReference type="HAMAP" id="MF_00102">
    <property type="entry name" value="DapB"/>
    <property type="match status" value="1"/>
</dbReference>
<dbReference type="UniPathway" id="UPA00034">
    <property type="reaction ID" value="UER00018"/>
</dbReference>
<evidence type="ECO:0000256" key="1">
    <source>
        <dbReference type="ARBA" id="ARBA00006642"/>
    </source>
</evidence>
<comment type="caution">
    <text evidence="12">Was originally thought to be a dihydrodipicolinate reductase (DHDPR), catalyzing the conversion of dihydrodipicolinate to tetrahydrodipicolinate. However, it was shown in E.coli that the substrate of the enzymatic reaction is not dihydrodipicolinate (DHDP) but in fact (2S,4S)-4-hydroxy-2,3,4,5-tetrahydrodipicolinic acid (HTPA), the product released by the DapA-catalyzed reaction.</text>
</comment>
<reference evidence="15 16" key="1">
    <citation type="submission" date="2017-09" db="EMBL/GenBank/DDBJ databases">
        <title>Depth-based differentiation of microbial function through sediment-hosted aquifers and enrichment of novel symbionts in the deep terrestrial subsurface.</title>
        <authorList>
            <person name="Probst A.J."/>
            <person name="Ladd B."/>
            <person name="Jarett J.K."/>
            <person name="Geller-Mcgrath D.E."/>
            <person name="Sieber C.M."/>
            <person name="Emerson J.B."/>
            <person name="Anantharaman K."/>
            <person name="Thomas B.C."/>
            <person name="Malmstrom R."/>
            <person name="Stieglmeier M."/>
            <person name="Klingl A."/>
            <person name="Woyke T."/>
            <person name="Ryan C.M."/>
            <person name="Banfield J.F."/>
        </authorList>
    </citation>
    <scope>NUCLEOTIDE SEQUENCE [LARGE SCALE GENOMIC DNA]</scope>
    <source>
        <strain evidence="15">CG11_big_fil_rev_8_21_14_0_20_42_13</strain>
    </source>
</reference>
<accession>A0A2H0LYB4</accession>
<evidence type="ECO:0000259" key="13">
    <source>
        <dbReference type="Pfam" id="PF01113"/>
    </source>
</evidence>
<dbReference type="NCBIfam" id="TIGR00036">
    <property type="entry name" value="dapB"/>
    <property type="match status" value="1"/>
</dbReference>
<evidence type="ECO:0000256" key="11">
    <source>
        <dbReference type="ARBA" id="ARBA00049396"/>
    </source>
</evidence>
<keyword evidence="7 12" id="KW-0457">Lysine biosynthesis</keyword>
<gene>
    <name evidence="12 15" type="primary">dapB</name>
    <name evidence="15" type="ORF">COV72_06970</name>
</gene>
<keyword evidence="5 12" id="KW-0560">Oxidoreductase</keyword>
<evidence type="ECO:0000256" key="2">
    <source>
        <dbReference type="ARBA" id="ARBA00022605"/>
    </source>
</evidence>
<organism evidence="15 16">
    <name type="scientific">Candidatus Ghiorseimicrobium undicola</name>
    <dbReference type="NCBI Taxonomy" id="1974746"/>
    <lineage>
        <taxon>Bacteria</taxon>
        <taxon>Pseudomonadati</taxon>
        <taxon>Candidatus Omnitrophota</taxon>
        <taxon>Candidatus Ghiorseimicrobium</taxon>
    </lineage>
</organism>
<keyword evidence="3 12" id="KW-0521">NADP</keyword>
<dbReference type="GO" id="GO:0050661">
    <property type="term" value="F:NADP binding"/>
    <property type="evidence" value="ECO:0007669"/>
    <property type="project" value="UniProtKB-UniRule"/>
</dbReference>
<feature type="domain" description="Dihydrodipicolinate reductase N-terminal" evidence="13">
    <location>
        <begin position="2"/>
        <end position="117"/>
    </location>
</feature>
<keyword evidence="12" id="KW-0963">Cytoplasm</keyword>
<dbReference type="PANTHER" id="PTHR20836:SF0">
    <property type="entry name" value="4-HYDROXY-TETRAHYDRODIPICOLINATE REDUCTASE 1, CHLOROPLASTIC-RELATED"/>
    <property type="match status" value="1"/>
</dbReference>
<comment type="subcellular location">
    <subcellularLocation>
        <location evidence="12">Cytoplasm</location>
    </subcellularLocation>
</comment>
<dbReference type="InterPro" id="IPR023940">
    <property type="entry name" value="DHDPR_bac"/>
</dbReference>
<dbReference type="PANTHER" id="PTHR20836">
    <property type="entry name" value="DIHYDRODIPICOLINATE REDUCTASE"/>
    <property type="match status" value="1"/>
</dbReference>
<name>A0A2H0LYB4_9BACT</name>
<dbReference type="EMBL" id="PCWA01000092">
    <property type="protein sequence ID" value="PIQ88664.1"/>
    <property type="molecule type" value="Genomic_DNA"/>
</dbReference>
<dbReference type="PIRSF" id="PIRSF000161">
    <property type="entry name" value="DHPR"/>
    <property type="match status" value="1"/>
</dbReference>
<feature type="binding site" evidence="12">
    <location>
        <position position="148"/>
    </location>
    <ligand>
        <name>(S)-2,3,4,5-tetrahydrodipicolinate</name>
        <dbReference type="ChEBI" id="CHEBI:16845"/>
    </ligand>
</feature>
<feature type="binding site" evidence="12">
    <location>
        <position position="34"/>
    </location>
    <ligand>
        <name>NAD(+)</name>
        <dbReference type="ChEBI" id="CHEBI:57540"/>
    </ligand>
</feature>
<comment type="caution">
    <text evidence="15">The sequence shown here is derived from an EMBL/GenBank/DDBJ whole genome shotgun (WGS) entry which is preliminary data.</text>
</comment>
<evidence type="ECO:0000256" key="8">
    <source>
        <dbReference type="ARBA" id="ARBA00037922"/>
    </source>
</evidence>
<feature type="binding site" evidence="12">
    <location>
        <begin position="8"/>
        <end position="13"/>
    </location>
    <ligand>
        <name>NAD(+)</name>
        <dbReference type="ChEBI" id="CHEBI:57540"/>
    </ligand>
</feature>
<dbReference type="SUPFAM" id="SSF55347">
    <property type="entry name" value="Glyceraldehyde-3-phosphate dehydrogenase-like, C-terminal domain"/>
    <property type="match status" value="1"/>
</dbReference>
<dbReference type="GO" id="GO:0009089">
    <property type="term" value="P:lysine biosynthetic process via diaminopimelate"/>
    <property type="evidence" value="ECO:0007669"/>
    <property type="project" value="UniProtKB-UniRule"/>
</dbReference>
<evidence type="ECO:0000256" key="9">
    <source>
        <dbReference type="ARBA" id="ARBA00038983"/>
    </source>
</evidence>
<keyword evidence="2 12" id="KW-0028">Amino-acid biosynthesis</keyword>
<evidence type="ECO:0000259" key="14">
    <source>
        <dbReference type="Pfam" id="PF05173"/>
    </source>
</evidence>
<dbReference type="AlphaFoldDB" id="A0A2H0LYB4"/>
<dbReference type="GO" id="GO:0005829">
    <property type="term" value="C:cytosol"/>
    <property type="evidence" value="ECO:0007669"/>
    <property type="project" value="TreeGrafter"/>
</dbReference>
<comment type="catalytic activity">
    <reaction evidence="11 12">
        <text>(S)-2,3,4,5-tetrahydrodipicolinate + NAD(+) + H2O = (2S,4S)-4-hydroxy-2,3,4,5-tetrahydrodipicolinate + NADH + H(+)</text>
        <dbReference type="Rhea" id="RHEA:35323"/>
        <dbReference type="ChEBI" id="CHEBI:15377"/>
        <dbReference type="ChEBI" id="CHEBI:15378"/>
        <dbReference type="ChEBI" id="CHEBI:16845"/>
        <dbReference type="ChEBI" id="CHEBI:57540"/>
        <dbReference type="ChEBI" id="CHEBI:57945"/>
        <dbReference type="ChEBI" id="CHEBI:67139"/>
        <dbReference type="EC" id="1.17.1.8"/>
    </reaction>
</comment>
<evidence type="ECO:0000313" key="16">
    <source>
        <dbReference type="Proteomes" id="UP000229641"/>
    </source>
</evidence>
<comment type="similarity">
    <text evidence="1 12">Belongs to the DapB family.</text>
</comment>
<feature type="active site" description="Proton donor" evidence="12">
    <location>
        <position position="151"/>
    </location>
</feature>
<dbReference type="GO" id="GO:0016726">
    <property type="term" value="F:oxidoreductase activity, acting on CH or CH2 groups, NAD or NADP as acceptor"/>
    <property type="evidence" value="ECO:0007669"/>
    <property type="project" value="UniProtKB-UniRule"/>
</dbReference>
<proteinExistence type="inferred from homology"/>
<dbReference type="EC" id="1.17.1.8" evidence="9 12"/>
<dbReference type="InterPro" id="IPR022663">
    <property type="entry name" value="DapB_C"/>
</dbReference>
<dbReference type="Proteomes" id="UP000229641">
    <property type="component" value="Unassembled WGS sequence"/>
</dbReference>
<feature type="binding site" evidence="12">
    <location>
        <begin position="90"/>
        <end position="92"/>
    </location>
    <ligand>
        <name>NAD(+)</name>
        <dbReference type="ChEBI" id="CHEBI:57540"/>
    </ligand>
</feature>
<protein>
    <recommendedName>
        <fullName evidence="9 12">4-hydroxy-tetrahydrodipicolinate reductase</fullName>
        <shortName evidence="12">HTPA reductase</shortName>
        <ecNumber evidence="9 12">1.17.1.8</ecNumber>
    </recommendedName>
</protein>
<evidence type="ECO:0000256" key="4">
    <source>
        <dbReference type="ARBA" id="ARBA00022915"/>
    </source>
</evidence>
<feature type="binding site" evidence="12">
    <location>
        <begin position="157"/>
        <end position="158"/>
    </location>
    <ligand>
        <name>(S)-2,3,4,5-tetrahydrodipicolinate</name>
        <dbReference type="ChEBI" id="CHEBI:16845"/>
    </ligand>
</feature>
<comment type="catalytic activity">
    <reaction evidence="10 12">
        <text>(S)-2,3,4,5-tetrahydrodipicolinate + NADP(+) + H2O = (2S,4S)-4-hydroxy-2,3,4,5-tetrahydrodipicolinate + NADPH + H(+)</text>
        <dbReference type="Rhea" id="RHEA:35331"/>
        <dbReference type="ChEBI" id="CHEBI:15377"/>
        <dbReference type="ChEBI" id="CHEBI:15378"/>
        <dbReference type="ChEBI" id="CHEBI:16845"/>
        <dbReference type="ChEBI" id="CHEBI:57783"/>
        <dbReference type="ChEBI" id="CHEBI:58349"/>
        <dbReference type="ChEBI" id="CHEBI:67139"/>
        <dbReference type="EC" id="1.17.1.8"/>
    </reaction>
</comment>
<comment type="subunit">
    <text evidence="12">Homotetramer.</text>
</comment>
<keyword evidence="6 12" id="KW-0520">NAD</keyword>
<keyword evidence="4 12" id="KW-0220">Diaminopimelate biosynthesis</keyword>
<feature type="binding site" evidence="12">
    <location>
        <begin position="114"/>
        <end position="117"/>
    </location>
    <ligand>
        <name>NAD(+)</name>
        <dbReference type="ChEBI" id="CHEBI:57540"/>
    </ligand>
</feature>
<dbReference type="InterPro" id="IPR000846">
    <property type="entry name" value="DapB_N"/>
</dbReference>
<evidence type="ECO:0000313" key="15">
    <source>
        <dbReference type="EMBL" id="PIQ88664.1"/>
    </source>
</evidence>
<dbReference type="GO" id="GO:0051287">
    <property type="term" value="F:NAD binding"/>
    <property type="evidence" value="ECO:0007669"/>
    <property type="project" value="UniProtKB-UniRule"/>
</dbReference>
<dbReference type="Pfam" id="PF01113">
    <property type="entry name" value="DapB_N"/>
    <property type="match status" value="1"/>
</dbReference>
<comment type="function">
    <text evidence="12">Catalyzes the conversion of 4-hydroxy-tetrahydrodipicolinate (HTPA) to tetrahydrodipicolinate.</text>
</comment>
<comment type="pathway">
    <text evidence="8 12">Amino-acid biosynthesis; L-lysine biosynthesis via DAP pathway; (S)-tetrahydrodipicolinate from L-aspartate: step 4/4.</text>
</comment>
<evidence type="ECO:0000256" key="6">
    <source>
        <dbReference type="ARBA" id="ARBA00023027"/>
    </source>
</evidence>
<dbReference type="GO" id="GO:0008839">
    <property type="term" value="F:4-hydroxy-tetrahydrodipicolinate reductase"/>
    <property type="evidence" value="ECO:0007669"/>
    <property type="project" value="UniProtKB-UniRule"/>
</dbReference>
<dbReference type="Pfam" id="PF05173">
    <property type="entry name" value="DapB_C"/>
    <property type="match status" value="1"/>
</dbReference>
<dbReference type="Gene3D" id="3.30.360.10">
    <property type="entry name" value="Dihydrodipicolinate Reductase, domain 2"/>
    <property type="match status" value="1"/>
</dbReference>
<dbReference type="CDD" id="cd02274">
    <property type="entry name" value="DHDPR_N"/>
    <property type="match status" value="1"/>
</dbReference>
<evidence type="ECO:0000256" key="5">
    <source>
        <dbReference type="ARBA" id="ARBA00023002"/>
    </source>
</evidence>
<dbReference type="SUPFAM" id="SSF51735">
    <property type="entry name" value="NAD(P)-binding Rossmann-fold domains"/>
    <property type="match status" value="1"/>
</dbReference>
<feature type="active site" description="Proton donor/acceptor" evidence="12">
    <location>
        <position position="147"/>
    </location>
</feature>
<dbReference type="GO" id="GO:0019877">
    <property type="term" value="P:diaminopimelate biosynthetic process"/>
    <property type="evidence" value="ECO:0007669"/>
    <property type="project" value="UniProtKB-UniRule"/>
</dbReference>
<comment type="caution">
    <text evidence="12">Lacks conserved residue(s) required for the propagation of feature annotation.</text>
</comment>
<evidence type="ECO:0000256" key="12">
    <source>
        <dbReference type="HAMAP-Rule" id="MF_00102"/>
    </source>
</evidence>
<dbReference type="Gene3D" id="3.40.50.720">
    <property type="entry name" value="NAD(P)-binding Rossmann-like Domain"/>
    <property type="match status" value="1"/>
</dbReference>
<evidence type="ECO:0000256" key="7">
    <source>
        <dbReference type="ARBA" id="ARBA00023154"/>
    </source>
</evidence>
<evidence type="ECO:0000256" key="10">
    <source>
        <dbReference type="ARBA" id="ARBA00049080"/>
    </source>
</evidence>